<dbReference type="AlphaFoldDB" id="A0A8S3ZCB8"/>
<keyword evidence="1" id="KW-0472">Membrane</keyword>
<dbReference type="OrthoDB" id="5948578at2759"/>
<proteinExistence type="inferred from homology"/>
<comment type="subcellular location">
    <subcellularLocation>
        <location evidence="1">Mitochondrion inner membrane</location>
        <topology evidence="1">Single-pass membrane protein</topology>
    </subcellularLocation>
</comment>
<comment type="subunit">
    <text evidence="1">Component of the mitochondrial contact site and cristae organizing system (MICOS) complex.</text>
</comment>
<keyword evidence="1" id="KW-0999">Mitochondrion inner membrane</keyword>
<keyword evidence="1" id="KW-0496">Mitochondrion</keyword>
<dbReference type="Pfam" id="PF15884">
    <property type="entry name" value="QIL1"/>
    <property type="match status" value="1"/>
</dbReference>
<dbReference type="EMBL" id="CAJHNH020001824">
    <property type="protein sequence ID" value="CAG5124622.1"/>
    <property type="molecule type" value="Genomic_DNA"/>
</dbReference>
<evidence type="ECO:0000313" key="2">
    <source>
        <dbReference type="EMBL" id="CAG5124622.1"/>
    </source>
</evidence>
<organism evidence="2 3">
    <name type="scientific">Candidula unifasciata</name>
    <dbReference type="NCBI Taxonomy" id="100452"/>
    <lineage>
        <taxon>Eukaryota</taxon>
        <taxon>Metazoa</taxon>
        <taxon>Spiralia</taxon>
        <taxon>Lophotrochozoa</taxon>
        <taxon>Mollusca</taxon>
        <taxon>Gastropoda</taxon>
        <taxon>Heterobranchia</taxon>
        <taxon>Euthyneura</taxon>
        <taxon>Panpulmonata</taxon>
        <taxon>Eupulmonata</taxon>
        <taxon>Stylommatophora</taxon>
        <taxon>Helicina</taxon>
        <taxon>Helicoidea</taxon>
        <taxon>Geomitridae</taxon>
        <taxon>Candidula</taxon>
    </lineage>
</organism>
<evidence type="ECO:0000313" key="3">
    <source>
        <dbReference type="Proteomes" id="UP000678393"/>
    </source>
</evidence>
<accession>A0A8S3ZCB8</accession>
<dbReference type="Proteomes" id="UP000678393">
    <property type="component" value="Unassembled WGS sequence"/>
</dbReference>
<sequence>MALGVAKIAAKVSAVGGVLYWSVQQGIWGSSKEGSEAGKKLTRTFVEPAKKCIEKIPSLTDISSKEYWNSGVSSWLNSVSQLSDMGRVPTQKSKSASSL</sequence>
<comment type="function">
    <text evidence="1">Component of the MICOS complex, a large protein complex of the mitochondrial inner membrane that plays crucial roles in the maintenance of crista junctions, inner membrane architecture, and formation of contact sites to the outer membrane.</text>
</comment>
<dbReference type="InterPro" id="IPR026769">
    <property type="entry name" value="Mic13"/>
</dbReference>
<gene>
    <name evidence="2" type="ORF">CUNI_LOCUS10180</name>
</gene>
<evidence type="ECO:0000256" key="1">
    <source>
        <dbReference type="RuleBase" id="RU363009"/>
    </source>
</evidence>
<protein>
    <recommendedName>
        <fullName evidence="1">MICOS complex subunit MIC13</fullName>
    </recommendedName>
</protein>
<name>A0A8S3ZCB8_9EUPU</name>
<reference evidence="2" key="1">
    <citation type="submission" date="2021-04" db="EMBL/GenBank/DDBJ databases">
        <authorList>
            <consortium name="Molecular Ecology Group"/>
        </authorList>
    </citation>
    <scope>NUCLEOTIDE SEQUENCE</scope>
</reference>
<comment type="caution">
    <text evidence="2">The sequence shown here is derived from an EMBL/GenBank/DDBJ whole genome shotgun (WGS) entry which is preliminary data.</text>
</comment>
<keyword evidence="3" id="KW-1185">Reference proteome</keyword>
<comment type="similarity">
    <text evidence="1">Belongs to the MICOS complex subunit Mic13 family.</text>
</comment>
<dbReference type="GO" id="GO:0061617">
    <property type="term" value="C:MICOS complex"/>
    <property type="evidence" value="ECO:0007669"/>
    <property type="project" value="UniProtKB-UniRule"/>
</dbReference>